<dbReference type="InterPro" id="IPR018517">
    <property type="entry name" value="tRNA_hU_synthase_CS"/>
</dbReference>
<evidence type="ECO:0000313" key="23">
    <source>
        <dbReference type="Proteomes" id="UP000886520"/>
    </source>
</evidence>
<evidence type="ECO:0000256" key="4">
    <source>
        <dbReference type="ARBA" id="ARBA00022664"/>
    </source>
</evidence>
<dbReference type="GO" id="GO:0102265">
    <property type="term" value="F:tRNA-dihydrouridine47 synthase activity"/>
    <property type="evidence" value="ECO:0007669"/>
    <property type="project" value="UniProtKB-EC"/>
</dbReference>
<feature type="compositionally biased region" description="Basic and acidic residues" evidence="20">
    <location>
        <begin position="1"/>
        <end position="11"/>
    </location>
</feature>
<dbReference type="AlphaFoldDB" id="A0A9D4UN11"/>
<dbReference type="GO" id="GO:0008270">
    <property type="term" value="F:zinc ion binding"/>
    <property type="evidence" value="ECO:0007669"/>
    <property type="project" value="UniProtKB-KW"/>
</dbReference>
<dbReference type="FunFam" id="3.20.20.70:FF:000067">
    <property type="entry name" value="tRNA-dihydrouridine(47) synthase [NAD(P)(+)]"/>
    <property type="match status" value="1"/>
</dbReference>
<evidence type="ECO:0000256" key="6">
    <source>
        <dbReference type="ARBA" id="ARBA00022723"/>
    </source>
</evidence>
<evidence type="ECO:0000256" key="10">
    <source>
        <dbReference type="ARBA" id="ARBA00022857"/>
    </source>
</evidence>
<dbReference type="PROSITE" id="PS01136">
    <property type="entry name" value="UPF0034"/>
    <property type="match status" value="1"/>
</dbReference>
<dbReference type="GO" id="GO:0006397">
    <property type="term" value="P:mRNA processing"/>
    <property type="evidence" value="ECO:0007669"/>
    <property type="project" value="UniProtKB-KW"/>
</dbReference>
<organism evidence="22 23">
    <name type="scientific">Adiantum capillus-veneris</name>
    <name type="common">Maidenhair fern</name>
    <dbReference type="NCBI Taxonomy" id="13818"/>
    <lineage>
        <taxon>Eukaryota</taxon>
        <taxon>Viridiplantae</taxon>
        <taxon>Streptophyta</taxon>
        <taxon>Embryophyta</taxon>
        <taxon>Tracheophyta</taxon>
        <taxon>Polypodiopsida</taxon>
        <taxon>Polypodiidae</taxon>
        <taxon>Polypodiales</taxon>
        <taxon>Pteridineae</taxon>
        <taxon>Pteridaceae</taxon>
        <taxon>Vittarioideae</taxon>
        <taxon>Adiantum</taxon>
    </lineage>
</organism>
<evidence type="ECO:0000256" key="8">
    <source>
        <dbReference type="ARBA" id="ARBA00022771"/>
    </source>
</evidence>
<evidence type="ECO:0000256" key="17">
    <source>
        <dbReference type="ARBA" id="ARBA00049513"/>
    </source>
</evidence>
<comment type="cofactor">
    <cofactor evidence="1 19">
        <name>FMN</name>
        <dbReference type="ChEBI" id="CHEBI:58210"/>
    </cofactor>
</comment>
<evidence type="ECO:0000256" key="2">
    <source>
        <dbReference type="ARBA" id="ARBA00022630"/>
    </source>
</evidence>
<reference evidence="22" key="1">
    <citation type="submission" date="2021-01" db="EMBL/GenBank/DDBJ databases">
        <title>Adiantum capillus-veneris genome.</title>
        <authorList>
            <person name="Fang Y."/>
            <person name="Liao Q."/>
        </authorList>
    </citation>
    <scope>NUCLEOTIDE SEQUENCE</scope>
    <source>
        <strain evidence="22">H3</strain>
        <tissue evidence="22">Leaf</tissue>
    </source>
</reference>
<dbReference type="GO" id="GO:0050660">
    <property type="term" value="F:flavin adenine dinucleotide binding"/>
    <property type="evidence" value="ECO:0007669"/>
    <property type="project" value="UniProtKB-UniRule"/>
</dbReference>
<evidence type="ECO:0000256" key="11">
    <source>
        <dbReference type="ARBA" id="ARBA00023002"/>
    </source>
</evidence>
<dbReference type="EMBL" id="JABFUD020000013">
    <property type="protein sequence ID" value="KAI5070909.1"/>
    <property type="molecule type" value="Genomic_DNA"/>
</dbReference>
<dbReference type="PANTHER" id="PTHR45846">
    <property type="entry name" value="TRNA-DIHYDROURIDINE(47) SYNTHASE [NAD(P)(+)]-LIKE"/>
    <property type="match status" value="1"/>
</dbReference>
<comment type="similarity">
    <text evidence="19">Belongs to the dus family. Dus3 subfamily.</text>
</comment>
<keyword evidence="9 18" id="KW-0862">Zinc</keyword>
<dbReference type="Gene3D" id="4.10.1000.10">
    <property type="entry name" value="Zinc finger, CCCH-type"/>
    <property type="match status" value="1"/>
</dbReference>
<keyword evidence="2 19" id="KW-0285">Flavoprotein</keyword>
<dbReference type="FunFam" id="4.10.1000.10:FF:000029">
    <property type="entry name" value="tRNA-dihydrouridine(47) synthase [NAD(P)(+)]"/>
    <property type="match status" value="1"/>
</dbReference>
<evidence type="ECO:0000256" key="3">
    <source>
        <dbReference type="ARBA" id="ARBA00022643"/>
    </source>
</evidence>
<keyword evidence="23" id="KW-1185">Reference proteome</keyword>
<comment type="function">
    <text evidence="13">Catalyzes the synthesis of dihydrouridine, a modified base found in the D-loop of most tRNAs. Specifically modifies U47 in cytoplasmic tRNAs. Catalyzes the synthesis of dihydrouridine in some mRNAs, thereby affecting their translation.</text>
</comment>
<evidence type="ECO:0000313" key="22">
    <source>
        <dbReference type="EMBL" id="KAI5070909.1"/>
    </source>
</evidence>
<dbReference type="InterPro" id="IPR035587">
    <property type="entry name" value="DUS-like_FMN-bd"/>
</dbReference>
<feature type="domain" description="C3H1-type" evidence="21">
    <location>
        <begin position="99"/>
        <end position="130"/>
    </location>
</feature>
<evidence type="ECO:0000256" key="19">
    <source>
        <dbReference type="RuleBase" id="RU291113"/>
    </source>
</evidence>
<dbReference type="GO" id="GO:0003723">
    <property type="term" value="F:RNA binding"/>
    <property type="evidence" value="ECO:0007669"/>
    <property type="project" value="TreeGrafter"/>
</dbReference>
<keyword evidence="4" id="KW-0507">mRNA processing</keyword>
<protein>
    <recommendedName>
        <fullName evidence="19">tRNA-dihydrouridine(47) synthase [NAD(P)(+)]</fullName>
        <ecNumber evidence="19">1.3.1.-</ecNumber>
    </recommendedName>
    <alternativeName>
        <fullName evidence="19">tRNA-dihydrouridine synthase 3</fullName>
    </alternativeName>
</protein>
<keyword evidence="7" id="KW-0677">Repeat</keyword>
<evidence type="ECO:0000256" key="16">
    <source>
        <dbReference type="ARBA" id="ARBA00049447"/>
    </source>
</evidence>
<keyword evidence="8 18" id="KW-0863">Zinc-finger</keyword>
<dbReference type="PANTHER" id="PTHR45846:SF1">
    <property type="entry name" value="TRNA-DIHYDROURIDINE(47) SYNTHASE [NAD(P)(+)]-LIKE"/>
    <property type="match status" value="1"/>
</dbReference>
<dbReference type="Pfam" id="PF25585">
    <property type="entry name" value="zf-CCCH_DUS3L"/>
    <property type="match status" value="1"/>
</dbReference>
<accession>A0A9D4UN11</accession>
<dbReference type="CDD" id="cd02801">
    <property type="entry name" value="DUS_like_FMN"/>
    <property type="match status" value="1"/>
</dbReference>
<feature type="zinc finger region" description="C3H1-type" evidence="18">
    <location>
        <begin position="99"/>
        <end position="130"/>
    </location>
</feature>
<dbReference type="PROSITE" id="PS50103">
    <property type="entry name" value="ZF_C3H1"/>
    <property type="match status" value="1"/>
</dbReference>
<keyword evidence="12" id="KW-0520">NAD</keyword>
<dbReference type="Gene3D" id="3.20.20.70">
    <property type="entry name" value="Aldolase class I"/>
    <property type="match status" value="1"/>
</dbReference>
<evidence type="ECO:0000259" key="21">
    <source>
        <dbReference type="PROSITE" id="PS50103"/>
    </source>
</evidence>
<proteinExistence type="inferred from homology"/>
<dbReference type="Pfam" id="PF01207">
    <property type="entry name" value="Dus"/>
    <property type="match status" value="1"/>
</dbReference>
<comment type="caution">
    <text evidence="22">The sequence shown here is derived from an EMBL/GenBank/DDBJ whole genome shotgun (WGS) entry which is preliminary data.</text>
</comment>
<evidence type="ECO:0000256" key="20">
    <source>
        <dbReference type="SAM" id="MobiDB-lite"/>
    </source>
</evidence>
<sequence length="687" mass="76058">MTSGEGKHDGGDLLPNDAESEYVSGGNNAEAELSVLELVAKARAPVKKDFLRTPGDRLPVIDAASIHAVAESENTATSKVSTTKKSKRQQKKERQVAKKSAENICNAVAKANDVNACPYGKDCRFNHDLEAFLAQKPPDLPGKCPFLDTRKPCPYGAACRFSGTHDMLTDLASRPLEAEKEELNNLRKDFQKILWKNHAVFPRADAQLMSLGILGKGKRKTPNCVSVEVTDVITMEIDPASQAMKVEGDVVDKQNNGTTFTNCELVENEKVTSEVAGGEDEEDAPARKKSKAYPTMPPDSAGTVSLGTASESPTSGDDAECRLTVREKKLVDFRGKLYVAPLTTVGNLPFRRVCKQLGADITCGEMAMCTNLLQGQASEWALLRRHRSEDLFGVQICGAYPDTVARTAEMIEKESEVDFIDINVGCPIDLVVNKGAGSCLLTKPTRLKQIVMATSGSLDTPLTVKVRMGYYEGKNCVQSFIGDIHDWGASALTIHGRTRQQRYSKVADWEYIYKTSYLASENLQVLGNGDIFSYTDWNEHISAAKLSTCMLARGVLIKPWLLTEIKEQRHWDISSAERFDIVKDYVRYGLQHWGSDAKGVETTRHFLLEWLSYMHRYIPVGLLEAIPQKLNWRPPLYYGRNDLETLMASDSAADWVRISEMLLGPPPASFSFTPRHKSNAYDRAENG</sequence>
<evidence type="ECO:0000256" key="9">
    <source>
        <dbReference type="ARBA" id="ARBA00022833"/>
    </source>
</evidence>
<evidence type="ECO:0000256" key="18">
    <source>
        <dbReference type="PROSITE-ProRule" id="PRU00723"/>
    </source>
</evidence>
<feature type="region of interest" description="Disordered" evidence="20">
    <location>
        <begin position="271"/>
        <end position="318"/>
    </location>
</feature>
<evidence type="ECO:0000256" key="5">
    <source>
        <dbReference type="ARBA" id="ARBA00022694"/>
    </source>
</evidence>
<keyword evidence="10" id="KW-0521">NADP</keyword>
<dbReference type="EC" id="1.3.1.-" evidence="19"/>
<keyword evidence="5 19" id="KW-0819">tRNA processing</keyword>
<dbReference type="OrthoDB" id="259935at2759"/>
<keyword evidence="3 19" id="KW-0288">FMN</keyword>
<feature type="compositionally biased region" description="Basic residues" evidence="20">
    <location>
        <begin position="82"/>
        <end position="91"/>
    </location>
</feature>
<comment type="catalytic activity">
    <reaction evidence="17">
        <text>5,6-dihydrouridine(47) in tRNA + NADP(+) = uridine(47) in tRNA + NADPH + H(+)</text>
        <dbReference type="Rhea" id="RHEA:53360"/>
        <dbReference type="Rhea" id="RHEA-COMP:13539"/>
        <dbReference type="Rhea" id="RHEA-COMP:13540"/>
        <dbReference type="ChEBI" id="CHEBI:15378"/>
        <dbReference type="ChEBI" id="CHEBI:57783"/>
        <dbReference type="ChEBI" id="CHEBI:58349"/>
        <dbReference type="ChEBI" id="CHEBI:65315"/>
        <dbReference type="ChEBI" id="CHEBI:74443"/>
        <dbReference type="EC" id="1.3.1.89"/>
    </reaction>
    <physiologicalReaction direction="right-to-left" evidence="17">
        <dbReference type="Rhea" id="RHEA:53362"/>
    </physiologicalReaction>
</comment>
<evidence type="ECO:0000256" key="13">
    <source>
        <dbReference type="ARBA" id="ARBA00045934"/>
    </source>
</evidence>
<keyword evidence="6 18" id="KW-0479">Metal-binding</keyword>
<dbReference type="InterPro" id="IPR000571">
    <property type="entry name" value="Znf_CCCH"/>
</dbReference>
<comment type="catalytic activity">
    <reaction evidence="14">
        <text>5,6-dihydrouridine(47) in tRNA + NAD(+) = uridine(47) in tRNA + NADH + H(+)</text>
        <dbReference type="Rhea" id="RHEA:53364"/>
        <dbReference type="Rhea" id="RHEA-COMP:13539"/>
        <dbReference type="Rhea" id="RHEA-COMP:13540"/>
        <dbReference type="ChEBI" id="CHEBI:15378"/>
        <dbReference type="ChEBI" id="CHEBI:57540"/>
        <dbReference type="ChEBI" id="CHEBI:57945"/>
        <dbReference type="ChEBI" id="CHEBI:65315"/>
        <dbReference type="ChEBI" id="CHEBI:74443"/>
        <dbReference type="EC" id="1.3.1.89"/>
    </reaction>
    <physiologicalReaction direction="right-to-left" evidence="14">
        <dbReference type="Rhea" id="RHEA:53366"/>
    </physiologicalReaction>
</comment>
<comment type="catalytic activity">
    <reaction evidence="16">
        <text>a 5,6-dihydrouridine in mRNA + NADP(+) = a uridine in mRNA + NADPH + H(+)</text>
        <dbReference type="Rhea" id="RHEA:69855"/>
        <dbReference type="Rhea" id="RHEA-COMP:14658"/>
        <dbReference type="Rhea" id="RHEA-COMP:17789"/>
        <dbReference type="ChEBI" id="CHEBI:15378"/>
        <dbReference type="ChEBI" id="CHEBI:57783"/>
        <dbReference type="ChEBI" id="CHEBI:58349"/>
        <dbReference type="ChEBI" id="CHEBI:65315"/>
        <dbReference type="ChEBI" id="CHEBI:74443"/>
    </reaction>
    <physiologicalReaction direction="right-to-left" evidence="16">
        <dbReference type="Rhea" id="RHEA:69857"/>
    </physiologicalReaction>
</comment>
<evidence type="ECO:0000256" key="12">
    <source>
        <dbReference type="ARBA" id="ARBA00023027"/>
    </source>
</evidence>
<dbReference type="SUPFAM" id="SSF51395">
    <property type="entry name" value="FMN-linked oxidoreductases"/>
    <property type="match status" value="1"/>
</dbReference>
<comment type="catalytic activity">
    <reaction evidence="15">
        <text>a 5,6-dihydrouridine in mRNA + NAD(+) = a uridine in mRNA + NADH + H(+)</text>
        <dbReference type="Rhea" id="RHEA:69851"/>
        <dbReference type="Rhea" id="RHEA-COMP:14658"/>
        <dbReference type="Rhea" id="RHEA-COMP:17789"/>
        <dbReference type="ChEBI" id="CHEBI:15378"/>
        <dbReference type="ChEBI" id="CHEBI:57540"/>
        <dbReference type="ChEBI" id="CHEBI:57945"/>
        <dbReference type="ChEBI" id="CHEBI:65315"/>
        <dbReference type="ChEBI" id="CHEBI:74443"/>
    </reaction>
    <physiologicalReaction direction="right-to-left" evidence="15">
        <dbReference type="Rhea" id="RHEA:69853"/>
    </physiologicalReaction>
</comment>
<evidence type="ECO:0000256" key="14">
    <source>
        <dbReference type="ARBA" id="ARBA00048266"/>
    </source>
</evidence>
<evidence type="ECO:0000256" key="15">
    <source>
        <dbReference type="ARBA" id="ARBA00048342"/>
    </source>
</evidence>
<keyword evidence="11 19" id="KW-0560">Oxidoreductase</keyword>
<evidence type="ECO:0000256" key="7">
    <source>
        <dbReference type="ARBA" id="ARBA00022737"/>
    </source>
</evidence>
<gene>
    <name evidence="22" type="ORF">GOP47_0013160</name>
</gene>
<name>A0A9D4UN11_ADICA</name>
<feature type="region of interest" description="Disordered" evidence="20">
    <location>
        <begin position="71"/>
        <end position="95"/>
    </location>
</feature>
<dbReference type="Proteomes" id="UP000886520">
    <property type="component" value="Chromosome 13"/>
</dbReference>
<evidence type="ECO:0000256" key="1">
    <source>
        <dbReference type="ARBA" id="ARBA00001917"/>
    </source>
</evidence>
<feature type="compositionally biased region" description="Polar residues" evidence="20">
    <location>
        <begin position="302"/>
        <end position="315"/>
    </location>
</feature>
<feature type="region of interest" description="Disordered" evidence="20">
    <location>
        <begin position="1"/>
        <end position="25"/>
    </location>
</feature>
<dbReference type="InterPro" id="IPR013785">
    <property type="entry name" value="Aldolase_TIM"/>
</dbReference>